<name>A0A7X6JDQ5_9HYPH</name>
<dbReference type="InterPro" id="IPR011050">
    <property type="entry name" value="Pectin_lyase_fold/virulence"/>
</dbReference>
<evidence type="ECO:0008006" key="4">
    <source>
        <dbReference type="Google" id="ProtNLM"/>
    </source>
</evidence>
<dbReference type="InterPro" id="IPR012332">
    <property type="entry name" value="Autotransporter_pectin_lyase_C"/>
</dbReference>
<dbReference type="NCBIfam" id="TIGR02601">
    <property type="entry name" value="autotrns_rpt"/>
    <property type="match status" value="1"/>
</dbReference>
<protein>
    <recommendedName>
        <fullName evidence="4">Outer membrane autotransporter</fullName>
    </recommendedName>
</protein>
<evidence type="ECO:0000313" key="2">
    <source>
        <dbReference type="EMBL" id="NKW10710.1"/>
    </source>
</evidence>
<proteinExistence type="predicted"/>
<dbReference type="AlphaFoldDB" id="A0A7X6JDQ5"/>
<dbReference type="EMBL" id="JAAXZB010000002">
    <property type="protein sequence ID" value="NKW10710.1"/>
    <property type="molecule type" value="Genomic_DNA"/>
</dbReference>
<keyword evidence="1" id="KW-0732">Signal</keyword>
<dbReference type="Gene3D" id="2.160.20.20">
    <property type="match status" value="1"/>
</dbReference>
<dbReference type="SUPFAM" id="SSF51126">
    <property type="entry name" value="Pectin lyase-like"/>
    <property type="match status" value="1"/>
</dbReference>
<comment type="caution">
    <text evidence="2">The sequence shown here is derived from an EMBL/GenBank/DDBJ whole genome shotgun (WGS) entry which is preliminary data.</text>
</comment>
<organism evidence="2 3">
    <name type="scientific">Brucella tritici</name>
    <dbReference type="NCBI Taxonomy" id="94626"/>
    <lineage>
        <taxon>Bacteria</taxon>
        <taxon>Pseudomonadati</taxon>
        <taxon>Pseudomonadota</taxon>
        <taxon>Alphaproteobacteria</taxon>
        <taxon>Hyphomicrobiales</taxon>
        <taxon>Brucellaceae</taxon>
        <taxon>Brucella/Ochrobactrum group</taxon>
        <taxon>Brucella</taxon>
    </lineage>
</organism>
<sequence>MNGGTIDTGAKTDTITGVIGGTGQFTKLGTGTLVLGGDNTFTGDLHVNAGTLQISDNSNLGNPIVTFMSTMRHCGLAIPSP</sequence>
<evidence type="ECO:0000256" key="1">
    <source>
        <dbReference type="ARBA" id="ARBA00022729"/>
    </source>
</evidence>
<dbReference type="Pfam" id="PF12951">
    <property type="entry name" value="PATR"/>
    <property type="match status" value="1"/>
</dbReference>
<gene>
    <name evidence="2" type="ORF">HGG76_20695</name>
</gene>
<evidence type="ECO:0000313" key="3">
    <source>
        <dbReference type="Proteomes" id="UP000558475"/>
    </source>
</evidence>
<dbReference type="Proteomes" id="UP000558475">
    <property type="component" value="Unassembled WGS sequence"/>
</dbReference>
<dbReference type="InterPro" id="IPR013425">
    <property type="entry name" value="Autotrns_rpt"/>
</dbReference>
<accession>A0A7X6JDQ5</accession>
<reference evidence="2 3" key="1">
    <citation type="submission" date="2020-04" db="EMBL/GenBank/DDBJ databases">
        <title>Whole genome sequencing of clinical and environmental type strains of Ochrobactrum.</title>
        <authorList>
            <person name="Dharne M."/>
        </authorList>
    </citation>
    <scope>NUCLEOTIDE SEQUENCE [LARGE SCALE GENOMIC DNA]</scope>
    <source>
        <strain evidence="2 3">DSM 13340</strain>
    </source>
</reference>